<reference evidence="2 3" key="1">
    <citation type="submission" date="2017-07" db="EMBL/GenBank/DDBJ databases">
        <authorList>
            <person name="Talla V."/>
            <person name="Backstrom N."/>
        </authorList>
    </citation>
    <scope>NUCLEOTIDE SEQUENCE [LARGE SCALE GENOMIC DNA]</scope>
</reference>
<keyword evidence="3" id="KW-1185">Reference proteome</keyword>
<keyword evidence="1" id="KW-0472">Membrane</keyword>
<dbReference type="EMBL" id="FZQP02001782">
    <property type="protein sequence ID" value="VVC93841.1"/>
    <property type="molecule type" value="Genomic_DNA"/>
</dbReference>
<evidence type="ECO:0000313" key="2">
    <source>
        <dbReference type="EMBL" id="VVC93841.1"/>
    </source>
</evidence>
<keyword evidence="1" id="KW-1133">Transmembrane helix</keyword>
<name>A0A5E4Q958_9NEOP</name>
<keyword evidence="1" id="KW-0812">Transmembrane</keyword>
<accession>A0A5E4Q958</accession>
<dbReference type="AlphaFoldDB" id="A0A5E4Q958"/>
<gene>
    <name evidence="2" type="ORF">LSINAPIS_LOCUS5942</name>
</gene>
<evidence type="ECO:0000313" key="3">
    <source>
        <dbReference type="Proteomes" id="UP000324832"/>
    </source>
</evidence>
<protein>
    <submittedName>
        <fullName evidence="2">Uncharacterized protein</fullName>
    </submittedName>
</protein>
<proteinExistence type="predicted"/>
<feature type="transmembrane region" description="Helical" evidence="1">
    <location>
        <begin position="168"/>
        <end position="196"/>
    </location>
</feature>
<organism evidence="2 3">
    <name type="scientific">Leptidea sinapis</name>
    <dbReference type="NCBI Taxonomy" id="189913"/>
    <lineage>
        <taxon>Eukaryota</taxon>
        <taxon>Metazoa</taxon>
        <taxon>Ecdysozoa</taxon>
        <taxon>Arthropoda</taxon>
        <taxon>Hexapoda</taxon>
        <taxon>Insecta</taxon>
        <taxon>Pterygota</taxon>
        <taxon>Neoptera</taxon>
        <taxon>Endopterygota</taxon>
        <taxon>Lepidoptera</taxon>
        <taxon>Glossata</taxon>
        <taxon>Ditrysia</taxon>
        <taxon>Papilionoidea</taxon>
        <taxon>Pieridae</taxon>
        <taxon>Dismorphiinae</taxon>
        <taxon>Leptidea</taxon>
    </lineage>
</organism>
<sequence length="258" mass="28946">MIRPRSPLVMSDLRMEPSATRWAADAFPPERSALHHLAVTFPPSPASRYHERPSRGAFEGVEDQVSPFGYGRGEGADAGHGDPEWICSREKPRYDQLFQALGPVDGKLTGAGTYRPHSLTHSAICGAAATYSTRQSRKRALFNFPQHYPATARTIARVPRSEPAGLPLYVKLVLLLVRLWILDLVLFGCLALVLTGRPYMELRVRRAPATWLDRLTAAIWAAPHDVVRIRSFTQLFFSEYKYHWQPAVAILTMILTTL</sequence>
<evidence type="ECO:0000256" key="1">
    <source>
        <dbReference type="SAM" id="Phobius"/>
    </source>
</evidence>
<dbReference type="Proteomes" id="UP000324832">
    <property type="component" value="Unassembled WGS sequence"/>
</dbReference>